<proteinExistence type="inferred from homology"/>
<dbReference type="GO" id="GO:0003677">
    <property type="term" value="F:DNA binding"/>
    <property type="evidence" value="ECO:0007669"/>
    <property type="project" value="UniProtKB-KW"/>
</dbReference>
<dbReference type="CDD" id="cd05466">
    <property type="entry name" value="PBP2_LTTR_substrate"/>
    <property type="match status" value="1"/>
</dbReference>
<evidence type="ECO:0000259" key="5">
    <source>
        <dbReference type="PROSITE" id="PS50931"/>
    </source>
</evidence>
<sequence>MNFEWDDLRIFLEVHRTRRPSQAAKRLKSSHTTIARRLKSLQDKLGLTLFEPTKDGMVLSEFGQSILSHAEQMERSANAISDLASRVNGLGKQKIRVGAPDGFGNAVLSHILPKLITSNPAMEVDLVPLPIAHKLWRRDVDIAISLDRPARGPLVMRKLMDYDLRIYAGPKFFDNRTRPTQREDLRAYPFIGYVEELLYTDELHFNNILMSGLQVVYRGSTVKAQFDAVMGNVGLGVLPCYMARDTALEPVMAQDITFSRTYWMSYLEENRHLAPIQNASEFIFDATRELSAIFKY</sequence>
<evidence type="ECO:0000256" key="2">
    <source>
        <dbReference type="ARBA" id="ARBA00023015"/>
    </source>
</evidence>
<dbReference type="Gene3D" id="3.40.190.290">
    <property type="match status" value="1"/>
</dbReference>
<evidence type="ECO:0000256" key="1">
    <source>
        <dbReference type="ARBA" id="ARBA00009437"/>
    </source>
</evidence>
<name>A0A7W6E719_9RHOB</name>
<comment type="caution">
    <text evidence="6">The sequence shown here is derived from an EMBL/GenBank/DDBJ whole genome shotgun (WGS) entry which is preliminary data.</text>
</comment>
<dbReference type="EMBL" id="JACIEI010000022">
    <property type="protein sequence ID" value="MBB3995932.1"/>
    <property type="molecule type" value="Genomic_DNA"/>
</dbReference>
<dbReference type="PANTHER" id="PTHR30579">
    <property type="entry name" value="TRANSCRIPTIONAL REGULATOR"/>
    <property type="match status" value="1"/>
</dbReference>
<dbReference type="AlphaFoldDB" id="A0A7W6E719"/>
<accession>A0A7W6E719</accession>
<dbReference type="GO" id="GO:0003700">
    <property type="term" value="F:DNA-binding transcription factor activity"/>
    <property type="evidence" value="ECO:0007669"/>
    <property type="project" value="InterPro"/>
</dbReference>
<dbReference type="PROSITE" id="PS50931">
    <property type="entry name" value="HTH_LYSR"/>
    <property type="match status" value="1"/>
</dbReference>
<feature type="domain" description="HTH lysR-type" evidence="5">
    <location>
        <begin position="3"/>
        <end position="60"/>
    </location>
</feature>
<evidence type="ECO:0000256" key="4">
    <source>
        <dbReference type="ARBA" id="ARBA00023163"/>
    </source>
</evidence>
<dbReference type="InterPro" id="IPR036390">
    <property type="entry name" value="WH_DNA-bd_sf"/>
</dbReference>
<evidence type="ECO:0000256" key="3">
    <source>
        <dbReference type="ARBA" id="ARBA00023125"/>
    </source>
</evidence>
<dbReference type="InterPro" id="IPR005119">
    <property type="entry name" value="LysR_subst-bd"/>
</dbReference>
<protein>
    <submittedName>
        <fullName evidence="6">DNA-binding transcriptional LysR family regulator</fullName>
    </submittedName>
</protein>
<keyword evidence="3 6" id="KW-0238">DNA-binding</keyword>
<dbReference type="InterPro" id="IPR050176">
    <property type="entry name" value="LTTR"/>
</dbReference>
<dbReference type="SUPFAM" id="SSF53850">
    <property type="entry name" value="Periplasmic binding protein-like II"/>
    <property type="match status" value="1"/>
</dbReference>
<dbReference type="RefSeq" id="WP_184568194.1">
    <property type="nucleotide sequence ID" value="NZ_JACIEI010000022.1"/>
</dbReference>
<gene>
    <name evidence="6" type="ORF">GGR95_003598</name>
</gene>
<dbReference type="InterPro" id="IPR000847">
    <property type="entry name" value="LysR_HTH_N"/>
</dbReference>
<dbReference type="PANTHER" id="PTHR30579:SF3">
    <property type="entry name" value="TRANSCRIPTIONAL REGULATORY PROTEIN"/>
    <property type="match status" value="1"/>
</dbReference>
<dbReference type="SUPFAM" id="SSF46785">
    <property type="entry name" value="Winged helix' DNA-binding domain"/>
    <property type="match status" value="1"/>
</dbReference>
<dbReference type="InterPro" id="IPR036388">
    <property type="entry name" value="WH-like_DNA-bd_sf"/>
</dbReference>
<comment type="similarity">
    <text evidence="1">Belongs to the LysR transcriptional regulatory family.</text>
</comment>
<dbReference type="Pfam" id="PF00126">
    <property type="entry name" value="HTH_1"/>
    <property type="match status" value="1"/>
</dbReference>
<dbReference type="Gene3D" id="1.10.10.10">
    <property type="entry name" value="Winged helix-like DNA-binding domain superfamily/Winged helix DNA-binding domain"/>
    <property type="match status" value="1"/>
</dbReference>
<organism evidence="6 7">
    <name type="scientific">Sulfitobacter undariae</name>
    <dbReference type="NCBI Taxonomy" id="1563671"/>
    <lineage>
        <taxon>Bacteria</taxon>
        <taxon>Pseudomonadati</taxon>
        <taxon>Pseudomonadota</taxon>
        <taxon>Alphaproteobacteria</taxon>
        <taxon>Rhodobacterales</taxon>
        <taxon>Roseobacteraceae</taxon>
        <taxon>Sulfitobacter</taxon>
    </lineage>
</organism>
<dbReference type="Proteomes" id="UP000530268">
    <property type="component" value="Unassembled WGS sequence"/>
</dbReference>
<keyword evidence="2" id="KW-0805">Transcription regulation</keyword>
<evidence type="ECO:0000313" key="6">
    <source>
        <dbReference type="EMBL" id="MBB3995932.1"/>
    </source>
</evidence>
<dbReference type="Pfam" id="PF03466">
    <property type="entry name" value="LysR_substrate"/>
    <property type="match status" value="1"/>
</dbReference>
<evidence type="ECO:0000313" key="7">
    <source>
        <dbReference type="Proteomes" id="UP000530268"/>
    </source>
</evidence>
<reference evidence="6 7" key="1">
    <citation type="submission" date="2020-08" db="EMBL/GenBank/DDBJ databases">
        <title>Genomic Encyclopedia of Type Strains, Phase IV (KMG-IV): sequencing the most valuable type-strain genomes for metagenomic binning, comparative biology and taxonomic classification.</title>
        <authorList>
            <person name="Goeker M."/>
        </authorList>
    </citation>
    <scope>NUCLEOTIDE SEQUENCE [LARGE SCALE GENOMIC DNA]</scope>
    <source>
        <strain evidence="6 7">DSM 102234</strain>
    </source>
</reference>
<keyword evidence="7" id="KW-1185">Reference proteome</keyword>
<keyword evidence="4" id="KW-0804">Transcription</keyword>